<dbReference type="EMBL" id="LAZR01003980">
    <property type="protein sequence ID" value="KKN12907.1"/>
    <property type="molecule type" value="Genomic_DNA"/>
</dbReference>
<organism evidence="1">
    <name type="scientific">marine sediment metagenome</name>
    <dbReference type="NCBI Taxonomy" id="412755"/>
    <lineage>
        <taxon>unclassified sequences</taxon>
        <taxon>metagenomes</taxon>
        <taxon>ecological metagenomes</taxon>
    </lineage>
</organism>
<protein>
    <submittedName>
        <fullName evidence="1">Uncharacterized protein</fullName>
    </submittedName>
</protein>
<proteinExistence type="predicted"/>
<gene>
    <name evidence="1" type="ORF">LCGC14_1011800</name>
</gene>
<evidence type="ECO:0000313" key="1">
    <source>
        <dbReference type="EMBL" id="KKN12907.1"/>
    </source>
</evidence>
<dbReference type="AlphaFoldDB" id="A0A0F9NLH2"/>
<accession>A0A0F9NLH2</accession>
<name>A0A0F9NLH2_9ZZZZ</name>
<feature type="non-terminal residue" evidence="1">
    <location>
        <position position="38"/>
    </location>
</feature>
<sequence>MSQSVISDNWSLQNIAELLNSGIDESEAHYITPKHLMV</sequence>
<reference evidence="1" key="1">
    <citation type="journal article" date="2015" name="Nature">
        <title>Complex archaea that bridge the gap between prokaryotes and eukaryotes.</title>
        <authorList>
            <person name="Spang A."/>
            <person name="Saw J.H."/>
            <person name="Jorgensen S.L."/>
            <person name="Zaremba-Niedzwiedzka K."/>
            <person name="Martijn J."/>
            <person name="Lind A.E."/>
            <person name="van Eijk R."/>
            <person name="Schleper C."/>
            <person name="Guy L."/>
            <person name="Ettema T.J."/>
        </authorList>
    </citation>
    <scope>NUCLEOTIDE SEQUENCE</scope>
</reference>
<comment type="caution">
    <text evidence="1">The sequence shown here is derived from an EMBL/GenBank/DDBJ whole genome shotgun (WGS) entry which is preliminary data.</text>
</comment>